<dbReference type="RefSeq" id="WP_175565878.1">
    <property type="nucleotide sequence ID" value="NZ_FSRK01000001.1"/>
</dbReference>
<name>A0A1N6FUF2_9FLAO</name>
<feature type="compositionally biased region" description="Polar residues" evidence="1">
    <location>
        <begin position="20"/>
        <end position="37"/>
    </location>
</feature>
<dbReference type="PROSITE" id="PS51257">
    <property type="entry name" value="PROKAR_LIPOPROTEIN"/>
    <property type="match status" value="1"/>
</dbReference>
<evidence type="ECO:0000313" key="3">
    <source>
        <dbReference type="Proteomes" id="UP000185207"/>
    </source>
</evidence>
<dbReference type="STRING" id="1416779.SAMN05444409_1482"/>
<evidence type="ECO:0000256" key="1">
    <source>
        <dbReference type="SAM" id="MobiDB-lite"/>
    </source>
</evidence>
<dbReference type="Proteomes" id="UP000185207">
    <property type="component" value="Unassembled WGS sequence"/>
</dbReference>
<evidence type="ECO:0000313" key="2">
    <source>
        <dbReference type="EMBL" id="SIN98852.1"/>
    </source>
</evidence>
<dbReference type="EMBL" id="FSRK01000001">
    <property type="protein sequence ID" value="SIN98852.1"/>
    <property type="molecule type" value="Genomic_DNA"/>
</dbReference>
<sequence>MKKLLLILSLGLIFSCTKNDTAQNESGTTMKLDSSSDADAETSKTEI</sequence>
<feature type="region of interest" description="Disordered" evidence="1">
    <location>
        <begin position="20"/>
        <end position="47"/>
    </location>
</feature>
<accession>A0A1N6FUF2</accession>
<keyword evidence="3" id="KW-1185">Reference proteome</keyword>
<protein>
    <submittedName>
        <fullName evidence="2">Uncharacterized protein</fullName>
    </submittedName>
</protein>
<gene>
    <name evidence="2" type="ORF">SAMN05444409_1482</name>
</gene>
<reference evidence="3" key="1">
    <citation type="submission" date="2016-11" db="EMBL/GenBank/DDBJ databases">
        <authorList>
            <person name="Varghese N."/>
            <person name="Submissions S."/>
        </authorList>
    </citation>
    <scope>NUCLEOTIDE SEQUENCE [LARGE SCALE GENOMIC DNA]</scope>
    <source>
        <strain evidence="3">DSM 27623</strain>
    </source>
</reference>
<dbReference type="AlphaFoldDB" id="A0A1N6FUF2"/>
<organism evidence="2 3">
    <name type="scientific">Epilithonimonas zeae</name>
    <dbReference type="NCBI Taxonomy" id="1416779"/>
    <lineage>
        <taxon>Bacteria</taxon>
        <taxon>Pseudomonadati</taxon>
        <taxon>Bacteroidota</taxon>
        <taxon>Flavobacteriia</taxon>
        <taxon>Flavobacteriales</taxon>
        <taxon>Weeksellaceae</taxon>
        <taxon>Chryseobacterium group</taxon>
        <taxon>Epilithonimonas</taxon>
    </lineage>
</organism>
<proteinExistence type="predicted"/>